<accession>A0A077R6V2</accession>
<keyword evidence="2" id="KW-0472">Membrane</keyword>
<evidence type="ECO:0000313" key="4">
    <source>
        <dbReference type="EMBL" id="CDI52854.1"/>
    </source>
</evidence>
<dbReference type="AlphaFoldDB" id="A0A077R6V2"/>
<dbReference type="EMBL" id="HG529553">
    <property type="protein sequence ID" value="CDI52854.1"/>
    <property type="molecule type" value="Genomic_DNA"/>
</dbReference>
<keyword evidence="2" id="KW-0812">Transmembrane</keyword>
<keyword evidence="2" id="KW-1133">Transmembrane helix</keyword>
<sequence>MHIFTHLAILIATLVLLALAPSTTNTQSVSNPAASLPVESYSDDPQITGSAASAALCSLYSILGTESATGRGIGPLTVQPNCLSMTFRHGTSTASINGQTLPSSGVATIFTPPTSTSSSGASVRPTTAPQSSSISSASSSVQSSSSSSSSSESTSAPRQTNAANRGNTAPPTATWIARQNIGVLLFTTVVVLAGITYFLDELLAVLV</sequence>
<feature type="compositionally biased region" description="Low complexity" evidence="1">
    <location>
        <begin position="108"/>
        <end position="155"/>
    </location>
</feature>
<protein>
    <submittedName>
        <fullName evidence="4">Uncharacterized protein</fullName>
    </submittedName>
</protein>
<evidence type="ECO:0000256" key="1">
    <source>
        <dbReference type="SAM" id="MobiDB-lite"/>
    </source>
</evidence>
<evidence type="ECO:0000256" key="3">
    <source>
        <dbReference type="SAM" id="SignalP"/>
    </source>
</evidence>
<feature type="region of interest" description="Disordered" evidence="1">
    <location>
        <begin position="107"/>
        <end position="170"/>
    </location>
</feature>
<feature type="chain" id="PRO_5001722933" evidence="3">
    <location>
        <begin position="27"/>
        <end position="207"/>
    </location>
</feature>
<reference evidence="4" key="1">
    <citation type="journal article" date="2014" name="Genome Biol. Evol.">
        <title>Gene Loss Rather Than Gene Gain Is Associated with a Host Jump from Monocots to Dicots in the Smut Fungus Melanopsichium pennsylvanicum.</title>
        <authorList>
            <person name="Sharma R."/>
            <person name="Mishra B."/>
            <person name="Runge F."/>
            <person name="Thines M."/>
        </authorList>
    </citation>
    <scope>NUCLEOTIDE SEQUENCE</scope>
    <source>
        <strain evidence="4">4</strain>
    </source>
</reference>
<keyword evidence="3" id="KW-0732">Signal</keyword>
<name>A0A077R6V2_9BASI</name>
<proteinExistence type="predicted"/>
<evidence type="ECO:0000256" key="2">
    <source>
        <dbReference type="SAM" id="Phobius"/>
    </source>
</evidence>
<organism evidence="4">
    <name type="scientific">Melanopsichium pennsylvanicum 4</name>
    <dbReference type="NCBI Taxonomy" id="1398559"/>
    <lineage>
        <taxon>Eukaryota</taxon>
        <taxon>Fungi</taxon>
        <taxon>Dikarya</taxon>
        <taxon>Basidiomycota</taxon>
        <taxon>Ustilaginomycotina</taxon>
        <taxon>Ustilaginomycetes</taxon>
        <taxon>Ustilaginales</taxon>
        <taxon>Ustilaginaceae</taxon>
        <taxon>Melanopsichium</taxon>
    </lineage>
</organism>
<feature type="compositionally biased region" description="Polar residues" evidence="1">
    <location>
        <begin position="156"/>
        <end position="170"/>
    </location>
</feature>
<feature type="signal peptide" evidence="3">
    <location>
        <begin position="1"/>
        <end position="26"/>
    </location>
</feature>
<feature type="transmembrane region" description="Helical" evidence="2">
    <location>
        <begin position="181"/>
        <end position="199"/>
    </location>
</feature>